<evidence type="ECO:0000256" key="14">
    <source>
        <dbReference type="ARBA" id="ARBA00022917"/>
    </source>
</evidence>
<feature type="signal peptide" evidence="21">
    <location>
        <begin position="1"/>
        <end position="17"/>
    </location>
</feature>
<dbReference type="PROSITE" id="PS51447">
    <property type="entry name" value="FDX_ACB"/>
    <property type="match status" value="1"/>
</dbReference>
<comment type="similarity">
    <text evidence="4">Belongs to the peptidase C13 family.</text>
</comment>
<dbReference type="AlphaFoldDB" id="A0A7J6M2H9"/>
<evidence type="ECO:0000259" key="22">
    <source>
        <dbReference type="PROSITE" id="PS50862"/>
    </source>
</evidence>
<evidence type="ECO:0000256" key="20">
    <source>
        <dbReference type="SAM" id="Coils"/>
    </source>
</evidence>
<keyword evidence="15" id="KW-0809">Transit peptide</keyword>
<keyword evidence="14" id="KW-0648">Protein biosynthesis</keyword>
<dbReference type="InterPro" id="IPR036690">
    <property type="entry name" value="Fdx_antiC-bd_sf"/>
</dbReference>
<evidence type="ECO:0000256" key="7">
    <source>
        <dbReference type="ARBA" id="ARBA00022598"/>
    </source>
</evidence>
<dbReference type="GO" id="GO:0051603">
    <property type="term" value="P:proteolysis involved in protein catabolic process"/>
    <property type="evidence" value="ECO:0007669"/>
    <property type="project" value="TreeGrafter"/>
</dbReference>
<evidence type="ECO:0000256" key="6">
    <source>
        <dbReference type="ARBA" id="ARBA00012814"/>
    </source>
</evidence>
<dbReference type="EMBL" id="JAAPAO010000252">
    <property type="protein sequence ID" value="KAF4665762.1"/>
    <property type="molecule type" value="Genomic_DNA"/>
</dbReference>
<dbReference type="Pfam" id="PF03147">
    <property type="entry name" value="FDX-ACB"/>
    <property type="match status" value="1"/>
</dbReference>
<keyword evidence="13" id="KW-0067">ATP-binding</keyword>
<dbReference type="Proteomes" id="UP000591131">
    <property type="component" value="Unassembled WGS sequence"/>
</dbReference>
<evidence type="ECO:0000313" key="25">
    <source>
        <dbReference type="Proteomes" id="UP000591131"/>
    </source>
</evidence>
<dbReference type="GO" id="GO:0004826">
    <property type="term" value="F:phenylalanine-tRNA ligase activity"/>
    <property type="evidence" value="ECO:0007669"/>
    <property type="project" value="UniProtKB-EC"/>
</dbReference>
<keyword evidence="16" id="KW-0496">Mitochondrion</keyword>
<dbReference type="Gene3D" id="3.30.70.380">
    <property type="entry name" value="Ferrodoxin-fold anticodon-binding domain"/>
    <property type="match status" value="1"/>
</dbReference>
<dbReference type="PROSITE" id="PS50862">
    <property type="entry name" value="AA_TRNA_LIGASE_II"/>
    <property type="match status" value="1"/>
</dbReference>
<evidence type="ECO:0000256" key="8">
    <source>
        <dbReference type="ARBA" id="ARBA00022670"/>
    </source>
</evidence>
<keyword evidence="25" id="KW-1185">Reference proteome</keyword>
<organism evidence="24 25">
    <name type="scientific">Perkinsus chesapeaki</name>
    <name type="common">Clam parasite</name>
    <name type="synonym">Perkinsus andrewsi</name>
    <dbReference type="NCBI Taxonomy" id="330153"/>
    <lineage>
        <taxon>Eukaryota</taxon>
        <taxon>Sar</taxon>
        <taxon>Alveolata</taxon>
        <taxon>Perkinsozoa</taxon>
        <taxon>Perkinsea</taxon>
        <taxon>Perkinsida</taxon>
        <taxon>Perkinsidae</taxon>
        <taxon>Perkinsus</taxon>
    </lineage>
</organism>
<evidence type="ECO:0000256" key="1">
    <source>
        <dbReference type="ARBA" id="ARBA00000810"/>
    </source>
</evidence>
<dbReference type="SUPFAM" id="SSF55681">
    <property type="entry name" value="Class II aaRS and biotin synthetases"/>
    <property type="match status" value="1"/>
</dbReference>
<dbReference type="FunFam" id="3.30.70.380:FF:000002">
    <property type="entry name" value="phenylalanine--tRNA ligase, mitochondrial"/>
    <property type="match status" value="1"/>
</dbReference>
<evidence type="ECO:0000256" key="12">
    <source>
        <dbReference type="ARBA" id="ARBA00022807"/>
    </source>
</evidence>
<keyword evidence="17" id="KW-0030">Aminoacyl-tRNA synthetase</keyword>
<dbReference type="PANTHER" id="PTHR12000:SF42">
    <property type="entry name" value="LEGUMAIN"/>
    <property type="match status" value="1"/>
</dbReference>
<keyword evidence="10" id="KW-0547">Nucleotide-binding</keyword>
<keyword evidence="8" id="KW-0645">Protease</keyword>
<protein>
    <recommendedName>
        <fullName evidence="18">Phenylalanyl-tRNA synthetase</fullName>
        <ecNumber evidence="5">3.4.22.34</ecNumber>
        <ecNumber evidence="6">6.1.1.20</ecNumber>
    </recommendedName>
</protein>
<dbReference type="SUPFAM" id="SSF54991">
    <property type="entry name" value="Anticodon-binding domain of PheRS"/>
    <property type="match status" value="1"/>
</dbReference>
<evidence type="ECO:0000256" key="17">
    <source>
        <dbReference type="ARBA" id="ARBA00023146"/>
    </source>
</evidence>
<proteinExistence type="inferred from homology"/>
<evidence type="ECO:0000256" key="3">
    <source>
        <dbReference type="ARBA" id="ARBA00008226"/>
    </source>
</evidence>
<dbReference type="GO" id="GO:0005524">
    <property type="term" value="F:ATP binding"/>
    <property type="evidence" value="ECO:0007669"/>
    <property type="project" value="UniProtKB-KW"/>
</dbReference>
<dbReference type="InterPro" id="IPR005121">
    <property type="entry name" value="Fdx_antiC-bd"/>
</dbReference>
<keyword evidence="12" id="KW-0788">Thiol protease</keyword>
<dbReference type="Gene3D" id="3.30.930.10">
    <property type="entry name" value="Bira Bifunctional Protein, Domain 2"/>
    <property type="match status" value="1"/>
</dbReference>
<dbReference type="GO" id="GO:0043039">
    <property type="term" value="P:tRNA aminoacylation"/>
    <property type="evidence" value="ECO:0007669"/>
    <property type="project" value="InterPro"/>
</dbReference>
<keyword evidence="9 21" id="KW-0732">Signal</keyword>
<sequence length="774" mass="86516">MWILGAAVSVFVGAAVGSASINAPNHHHRHFAVLVAGSSGYYNYRHQADICHAHTVLKQHGIPEQNIVLFSMDDVANSPENPIPGTLFNHPDSNGKGHNVYQDCLVDYRGEHVTVDNFEAVLTGNASAVPKGLPVLDSTEEDFVFINFVDHGEIGAVSFPNENLKRERFHHILKRMKELKMFKSMVIYIEACESGSMFDGDDGIPEGIFIVTAANATESSWGTYCPSMADPDADMVDGRHIGTCLGDLFSVNWMEDSELPQVEGETIGDQVDKITELTTRSHVQKYGDKSVANRRVTDFQGMTDDEGWVEFPAKARPPLVLVNHANEESLATASGLLTEFLGHPVGVSSTAQSTGGEDLLARRERLARHKATSSIPANIIEINNAFVKVYRESQHAGEYEEELRAVNELIQAAQARAEILRKRVVESAAVSSGVQEEAFLIESSFPPIIRSDIAFDNLLIPQDHPSRSRSDTFYISGKKAAPDRLLDGCQDTDTDWLLRPQATAHQPEMLKRVASAQSPIVGALWAADVYRKDEIDRYHYPVFHQVDGVRLFQATEVPQSVVVDDLKGTLEGLMRSLFGHSVAMRWDHSVTFPFTDPSFEMEVYYNGKWVEVLGCGVIKKEIVDHSVGPHSDLHGWAFGMGLERLAMHLFGIDDIRLFWSLDKRFLSQFSDGQLKKFEPFSNYPPVFKDVSFWIEDEVSFDLNRFYEICRETSSDCLESIEAKDEFVHPSSGKRSLCFRLVYRSFDRTLTHDLVNTMHNTVVDSMSKNLPIAVR</sequence>
<dbReference type="InterPro" id="IPR002319">
    <property type="entry name" value="Phenylalanyl-tRNA_Synthase"/>
</dbReference>
<evidence type="ECO:0000256" key="10">
    <source>
        <dbReference type="ARBA" id="ARBA00022741"/>
    </source>
</evidence>
<dbReference type="PRINTS" id="PR00776">
    <property type="entry name" value="HEMOGLOBNASE"/>
</dbReference>
<comment type="similarity">
    <text evidence="3">Belongs to the class-II aminoacyl-tRNA synthetase family.</text>
</comment>
<accession>A0A7J6M2H9</accession>
<evidence type="ECO:0000256" key="13">
    <source>
        <dbReference type="ARBA" id="ARBA00022840"/>
    </source>
</evidence>
<dbReference type="GO" id="GO:0005759">
    <property type="term" value="C:mitochondrial matrix"/>
    <property type="evidence" value="ECO:0007669"/>
    <property type="project" value="UniProtKB-SubCell"/>
</dbReference>
<keyword evidence="11" id="KW-0378">Hydrolase</keyword>
<feature type="coiled-coil region" evidence="20">
    <location>
        <begin position="396"/>
        <end position="423"/>
    </location>
</feature>
<dbReference type="InterPro" id="IPR006195">
    <property type="entry name" value="aa-tRNA-synth_II"/>
</dbReference>
<dbReference type="SMART" id="SM00896">
    <property type="entry name" value="FDX-ACB"/>
    <property type="match status" value="1"/>
</dbReference>
<comment type="catalytic activity">
    <reaction evidence="19">
        <text>tRNA(Phe) + L-phenylalanine + ATP = L-phenylalanyl-tRNA(Phe) + AMP + diphosphate + H(+)</text>
        <dbReference type="Rhea" id="RHEA:19413"/>
        <dbReference type="Rhea" id="RHEA-COMP:9668"/>
        <dbReference type="Rhea" id="RHEA-COMP:9699"/>
        <dbReference type="ChEBI" id="CHEBI:15378"/>
        <dbReference type="ChEBI" id="CHEBI:30616"/>
        <dbReference type="ChEBI" id="CHEBI:33019"/>
        <dbReference type="ChEBI" id="CHEBI:58095"/>
        <dbReference type="ChEBI" id="CHEBI:78442"/>
        <dbReference type="ChEBI" id="CHEBI:78531"/>
        <dbReference type="ChEBI" id="CHEBI:456215"/>
        <dbReference type="EC" id="6.1.1.20"/>
    </reaction>
</comment>
<evidence type="ECO:0000256" key="9">
    <source>
        <dbReference type="ARBA" id="ARBA00022729"/>
    </source>
</evidence>
<dbReference type="GO" id="GO:0000049">
    <property type="term" value="F:tRNA binding"/>
    <property type="evidence" value="ECO:0007669"/>
    <property type="project" value="InterPro"/>
</dbReference>
<evidence type="ECO:0000256" key="11">
    <source>
        <dbReference type="ARBA" id="ARBA00022801"/>
    </source>
</evidence>
<evidence type="ECO:0000256" key="21">
    <source>
        <dbReference type="SAM" id="SignalP"/>
    </source>
</evidence>
<name>A0A7J6M2H9_PERCH</name>
<evidence type="ECO:0000256" key="16">
    <source>
        <dbReference type="ARBA" id="ARBA00023128"/>
    </source>
</evidence>
<evidence type="ECO:0000256" key="2">
    <source>
        <dbReference type="ARBA" id="ARBA00004305"/>
    </source>
</evidence>
<dbReference type="OrthoDB" id="4457at2759"/>
<dbReference type="EC" id="3.4.22.34" evidence="5"/>
<dbReference type="EC" id="6.1.1.20" evidence="6"/>
<dbReference type="PANTHER" id="PTHR12000">
    <property type="entry name" value="HEMOGLOBINASE FAMILY MEMBER"/>
    <property type="match status" value="1"/>
</dbReference>
<evidence type="ECO:0000256" key="5">
    <source>
        <dbReference type="ARBA" id="ARBA00012628"/>
    </source>
</evidence>
<evidence type="ECO:0000256" key="15">
    <source>
        <dbReference type="ARBA" id="ARBA00022946"/>
    </source>
</evidence>
<feature type="domain" description="Aminoacyl-transfer RNA synthetases class-II family profile" evidence="22">
    <location>
        <begin position="420"/>
        <end position="679"/>
    </location>
</feature>
<feature type="domain" description="FDX-ACB" evidence="23">
    <location>
        <begin position="681"/>
        <end position="774"/>
    </location>
</feature>
<gene>
    <name evidence="24" type="ORF">FOL47_004439</name>
</gene>
<evidence type="ECO:0000256" key="19">
    <source>
        <dbReference type="ARBA" id="ARBA00049255"/>
    </source>
</evidence>
<dbReference type="GO" id="GO:0006624">
    <property type="term" value="P:vacuolar protein processing"/>
    <property type="evidence" value="ECO:0007669"/>
    <property type="project" value="TreeGrafter"/>
</dbReference>
<evidence type="ECO:0000256" key="4">
    <source>
        <dbReference type="ARBA" id="ARBA00009941"/>
    </source>
</evidence>
<evidence type="ECO:0000259" key="23">
    <source>
        <dbReference type="PROSITE" id="PS51447"/>
    </source>
</evidence>
<dbReference type="InterPro" id="IPR045864">
    <property type="entry name" value="aa-tRNA-synth_II/BPL/LPL"/>
</dbReference>
<dbReference type="Gene3D" id="3.40.50.1460">
    <property type="match status" value="1"/>
</dbReference>
<dbReference type="InterPro" id="IPR001096">
    <property type="entry name" value="Peptidase_C13"/>
</dbReference>
<dbReference type="Pfam" id="PF01650">
    <property type="entry name" value="Peptidase_C13"/>
    <property type="match status" value="1"/>
</dbReference>
<comment type="subcellular location">
    <subcellularLocation>
        <location evidence="2">Mitochondrion matrix</location>
    </subcellularLocation>
</comment>
<evidence type="ECO:0000313" key="24">
    <source>
        <dbReference type="EMBL" id="KAF4665762.1"/>
    </source>
</evidence>
<keyword evidence="20" id="KW-0175">Coiled coil</keyword>
<feature type="chain" id="PRO_5029778093" description="Phenylalanyl-tRNA synthetase" evidence="21">
    <location>
        <begin position="18"/>
        <end position="774"/>
    </location>
</feature>
<comment type="catalytic activity">
    <reaction evidence="1">
        <text>Hydrolysis of proteins and small molecule substrates at -Asn-|-Xaa- bonds.</text>
        <dbReference type="EC" id="3.4.22.34"/>
    </reaction>
</comment>
<dbReference type="Pfam" id="PF01409">
    <property type="entry name" value="tRNA-synt_2d"/>
    <property type="match status" value="1"/>
</dbReference>
<dbReference type="GO" id="GO:0004197">
    <property type="term" value="F:cysteine-type endopeptidase activity"/>
    <property type="evidence" value="ECO:0007669"/>
    <property type="project" value="UniProtKB-EC"/>
</dbReference>
<comment type="caution">
    <text evidence="24">The sequence shown here is derived from an EMBL/GenBank/DDBJ whole genome shotgun (WGS) entry which is preliminary data.</text>
</comment>
<reference evidence="24 25" key="1">
    <citation type="submission" date="2020-04" db="EMBL/GenBank/DDBJ databases">
        <title>Perkinsus chesapeaki whole genome sequence.</title>
        <authorList>
            <person name="Bogema D.R."/>
        </authorList>
    </citation>
    <scope>NUCLEOTIDE SEQUENCE [LARGE SCALE GENOMIC DNA]</scope>
    <source>
        <strain evidence="24">ATCC PRA-425</strain>
    </source>
</reference>
<evidence type="ECO:0000256" key="18">
    <source>
        <dbReference type="ARBA" id="ARBA00031194"/>
    </source>
</evidence>
<dbReference type="FunFam" id="3.40.50.1460:FF:000006">
    <property type="entry name" value="Legumain"/>
    <property type="match status" value="1"/>
</dbReference>
<keyword evidence="7" id="KW-0436">Ligase</keyword>
<dbReference type="GO" id="GO:0006412">
    <property type="term" value="P:translation"/>
    <property type="evidence" value="ECO:0007669"/>
    <property type="project" value="UniProtKB-KW"/>
</dbReference>
<dbReference type="GO" id="GO:0005773">
    <property type="term" value="C:vacuole"/>
    <property type="evidence" value="ECO:0007669"/>
    <property type="project" value="GOC"/>
</dbReference>